<feature type="transmembrane region" description="Helical" evidence="1">
    <location>
        <begin position="81"/>
        <end position="100"/>
    </location>
</feature>
<accession>A0AAV1KLU8</accession>
<organism evidence="2 3">
    <name type="scientific">Parnassius mnemosyne</name>
    <name type="common">clouded apollo</name>
    <dbReference type="NCBI Taxonomy" id="213953"/>
    <lineage>
        <taxon>Eukaryota</taxon>
        <taxon>Metazoa</taxon>
        <taxon>Ecdysozoa</taxon>
        <taxon>Arthropoda</taxon>
        <taxon>Hexapoda</taxon>
        <taxon>Insecta</taxon>
        <taxon>Pterygota</taxon>
        <taxon>Neoptera</taxon>
        <taxon>Endopterygota</taxon>
        <taxon>Lepidoptera</taxon>
        <taxon>Glossata</taxon>
        <taxon>Ditrysia</taxon>
        <taxon>Papilionoidea</taxon>
        <taxon>Papilionidae</taxon>
        <taxon>Parnassiinae</taxon>
        <taxon>Parnassini</taxon>
        <taxon>Parnassius</taxon>
        <taxon>Driopa</taxon>
    </lineage>
</organism>
<keyword evidence="1" id="KW-0812">Transmembrane</keyword>
<reference evidence="2 3" key="1">
    <citation type="submission" date="2023-11" db="EMBL/GenBank/DDBJ databases">
        <authorList>
            <person name="Hedman E."/>
            <person name="Englund M."/>
            <person name="Stromberg M."/>
            <person name="Nyberg Akerstrom W."/>
            <person name="Nylinder S."/>
            <person name="Jareborg N."/>
            <person name="Kallberg Y."/>
            <person name="Kronander E."/>
        </authorList>
    </citation>
    <scope>NUCLEOTIDE SEQUENCE [LARGE SCALE GENOMIC DNA]</scope>
</reference>
<dbReference type="EMBL" id="CAVLGL010000057">
    <property type="protein sequence ID" value="CAK1584008.1"/>
    <property type="molecule type" value="Genomic_DNA"/>
</dbReference>
<protein>
    <submittedName>
        <fullName evidence="2">Uncharacterized protein</fullName>
    </submittedName>
</protein>
<evidence type="ECO:0000313" key="2">
    <source>
        <dbReference type="EMBL" id="CAK1584008.1"/>
    </source>
</evidence>
<evidence type="ECO:0000313" key="3">
    <source>
        <dbReference type="Proteomes" id="UP001314205"/>
    </source>
</evidence>
<proteinExistence type="predicted"/>
<keyword evidence="3" id="KW-1185">Reference proteome</keyword>
<name>A0AAV1KLU8_9NEOP</name>
<comment type="caution">
    <text evidence="2">The sequence shown here is derived from an EMBL/GenBank/DDBJ whole genome shotgun (WGS) entry which is preliminary data.</text>
</comment>
<feature type="transmembrane region" description="Helical" evidence="1">
    <location>
        <begin position="37"/>
        <end position="61"/>
    </location>
</feature>
<dbReference type="Proteomes" id="UP001314205">
    <property type="component" value="Unassembled WGS sequence"/>
</dbReference>
<keyword evidence="1" id="KW-1133">Transmembrane helix</keyword>
<sequence length="118" mass="12874">MESEKEPLLLHSRRSRAQSYEEVSRYSEAVTWRRLRAVMALVVLVVWALLAAAAALAAHALTSPHGRPAAPHPFAALPPPALAPFVQPVFVSMAPLLATVKDQHQKHYILEGTSSMST</sequence>
<gene>
    <name evidence="2" type="ORF">PARMNEM_LOCUS5335</name>
</gene>
<dbReference type="AlphaFoldDB" id="A0AAV1KLU8"/>
<evidence type="ECO:0000256" key="1">
    <source>
        <dbReference type="SAM" id="Phobius"/>
    </source>
</evidence>
<keyword evidence="1" id="KW-0472">Membrane</keyword>